<keyword evidence="2" id="KW-1185">Reference proteome</keyword>
<reference evidence="2" key="1">
    <citation type="submission" date="2017-05" db="EMBL/GenBank/DDBJ databases">
        <title>Physiological properties and genetic analysis related to exopolysaccharide production of fresh-water unicellular cyanobacterium Aphanothece sacrum, Suizenji Nori, that has been cultured as a food source in Japan.</title>
        <authorList>
            <person name="Kanesaki Y."/>
            <person name="Yoshikawa S."/>
            <person name="Ohki K."/>
        </authorList>
    </citation>
    <scope>NUCLEOTIDE SEQUENCE [LARGE SCALE GENOMIC DNA]</scope>
    <source>
        <strain evidence="2">FPU1</strain>
    </source>
</reference>
<name>A0A401INM5_APHSA</name>
<evidence type="ECO:0000313" key="2">
    <source>
        <dbReference type="Proteomes" id="UP000287247"/>
    </source>
</evidence>
<gene>
    <name evidence="1" type="ORF">AsFPU1_4283</name>
</gene>
<dbReference type="AlphaFoldDB" id="A0A401INM5"/>
<organism evidence="1 2">
    <name type="scientific">Aphanothece sacrum FPU1</name>
    <dbReference type="NCBI Taxonomy" id="1920663"/>
    <lineage>
        <taxon>Bacteria</taxon>
        <taxon>Bacillati</taxon>
        <taxon>Cyanobacteriota</taxon>
        <taxon>Cyanophyceae</taxon>
        <taxon>Oscillatoriophycideae</taxon>
        <taxon>Chroococcales</taxon>
        <taxon>Aphanothecaceae</taxon>
        <taxon>Aphanothece</taxon>
    </lineage>
</organism>
<dbReference type="EMBL" id="BDQK01000017">
    <property type="protein sequence ID" value="GBF82849.1"/>
    <property type="molecule type" value="Genomic_DNA"/>
</dbReference>
<protein>
    <submittedName>
        <fullName evidence="1">Uncharacterized protein</fullName>
    </submittedName>
</protein>
<dbReference type="Proteomes" id="UP000287247">
    <property type="component" value="Unassembled WGS sequence"/>
</dbReference>
<sequence length="52" mass="6030">MEELHYEKVLPFGKKNDIITTIKPKARVTKFFKQGKTISIQKHSLVNKSTNN</sequence>
<accession>A0A401INM5</accession>
<comment type="caution">
    <text evidence="1">The sequence shown here is derived from an EMBL/GenBank/DDBJ whole genome shotgun (WGS) entry which is preliminary data.</text>
</comment>
<evidence type="ECO:0000313" key="1">
    <source>
        <dbReference type="EMBL" id="GBF82849.1"/>
    </source>
</evidence>
<proteinExistence type="predicted"/>